<organism evidence="1 2">
    <name type="scientific">Rhodotorula paludigena</name>
    <dbReference type="NCBI Taxonomy" id="86838"/>
    <lineage>
        <taxon>Eukaryota</taxon>
        <taxon>Fungi</taxon>
        <taxon>Dikarya</taxon>
        <taxon>Basidiomycota</taxon>
        <taxon>Pucciniomycotina</taxon>
        <taxon>Microbotryomycetes</taxon>
        <taxon>Sporidiobolales</taxon>
        <taxon>Sporidiobolaceae</taxon>
        <taxon>Rhodotorula</taxon>
    </lineage>
</organism>
<reference evidence="1 2" key="1">
    <citation type="submission" date="2021-12" db="EMBL/GenBank/DDBJ databases">
        <title>High titer production of polyol ester of fatty acids by Rhodotorula paludigena BS15 towards product separation-free biomass refinery.</title>
        <authorList>
            <person name="Mano J."/>
            <person name="Ono H."/>
            <person name="Tanaka T."/>
            <person name="Naito K."/>
            <person name="Sushida H."/>
            <person name="Ike M."/>
            <person name="Tokuyasu K."/>
            <person name="Kitaoka M."/>
        </authorList>
    </citation>
    <scope>NUCLEOTIDE SEQUENCE [LARGE SCALE GENOMIC DNA]</scope>
    <source>
        <strain evidence="1 2">BS15</strain>
    </source>
</reference>
<proteinExistence type="predicted"/>
<keyword evidence="2" id="KW-1185">Reference proteome</keyword>
<gene>
    <name evidence="1" type="ORF">Rhopal_001270-T1</name>
</gene>
<protein>
    <submittedName>
        <fullName evidence="1">Uncharacterized protein</fullName>
    </submittedName>
</protein>
<sequence>MTLPASTVDGIVRGWFEHLGQALLRRHAAQPDVPYVHRQGLLRRERRQMDAVTADDSIVNMNMIGHRAAAAALGLDLTPRLVNWPDTLPLEAVLERLEFLHRFHQDALATPIRPTEDGPDPWAANQPVVVEAFATLVRQEGFSHAEADIKHLAAYLESAFPVALALWSAVFRIYRHIRVVAILIRPNKSIGWSVFLDHVENELHKQHLLSDDWFARKDYIHGAHHDSAPQHAEQVFSRIESMPLHQPISLQPSACLTDFLKLVPPHLVDPKHDLVAQVSFHHDPCCAAKT</sequence>
<comment type="caution">
    <text evidence="1">The sequence shown here is derived from an EMBL/GenBank/DDBJ whole genome shotgun (WGS) entry which is preliminary data.</text>
</comment>
<accession>A0AAV5GF78</accession>
<dbReference type="Proteomes" id="UP001342314">
    <property type="component" value="Unassembled WGS sequence"/>
</dbReference>
<evidence type="ECO:0000313" key="1">
    <source>
        <dbReference type="EMBL" id="GJN88305.1"/>
    </source>
</evidence>
<dbReference type="EMBL" id="BQKY01000003">
    <property type="protein sequence ID" value="GJN88305.1"/>
    <property type="molecule type" value="Genomic_DNA"/>
</dbReference>
<dbReference type="AlphaFoldDB" id="A0AAV5GF78"/>
<name>A0AAV5GF78_9BASI</name>
<evidence type="ECO:0000313" key="2">
    <source>
        <dbReference type="Proteomes" id="UP001342314"/>
    </source>
</evidence>